<protein>
    <submittedName>
        <fullName evidence="2">Uncharacterized protein</fullName>
    </submittedName>
</protein>
<feature type="region of interest" description="Disordered" evidence="1">
    <location>
        <begin position="1"/>
        <end position="26"/>
    </location>
</feature>
<reference evidence="2 3" key="1">
    <citation type="submission" date="2020-03" db="EMBL/GenBank/DDBJ databases">
        <title>Draft Genome Sequence of Cudoniella acicularis.</title>
        <authorList>
            <person name="Buettner E."/>
            <person name="Kellner H."/>
        </authorList>
    </citation>
    <scope>NUCLEOTIDE SEQUENCE [LARGE SCALE GENOMIC DNA]</scope>
    <source>
        <strain evidence="2 3">DSM 108380</strain>
    </source>
</reference>
<accession>A0A8H4S090</accession>
<evidence type="ECO:0000313" key="2">
    <source>
        <dbReference type="EMBL" id="KAF4637837.1"/>
    </source>
</evidence>
<dbReference type="EMBL" id="JAAMPI010000008">
    <property type="protein sequence ID" value="KAF4637837.1"/>
    <property type="molecule type" value="Genomic_DNA"/>
</dbReference>
<proteinExistence type="predicted"/>
<gene>
    <name evidence="2" type="ORF">G7Y89_g251</name>
</gene>
<keyword evidence="3" id="KW-1185">Reference proteome</keyword>
<dbReference type="Proteomes" id="UP000566819">
    <property type="component" value="Unassembled WGS sequence"/>
</dbReference>
<dbReference type="AlphaFoldDB" id="A0A8H4S090"/>
<evidence type="ECO:0000256" key="1">
    <source>
        <dbReference type="SAM" id="MobiDB-lite"/>
    </source>
</evidence>
<evidence type="ECO:0000313" key="3">
    <source>
        <dbReference type="Proteomes" id="UP000566819"/>
    </source>
</evidence>
<sequence length="174" mass="18613">MRGTRVDEAGDIVPVSGGGFDTEIPREKVQSNGVLPTSSSASGAATGGLEGAYHMAASRVGIPPCARGERHHPPPLMQISNPEALEPRGARHHRHGHGRDNEKQQRLFGAADHLERMSAILRSTTQMQKMHKRTGLRESAFGEEAQWDELIEKLPNIETGPTSTSAVAGGVLAV</sequence>
<organism evidence="2 3">
    <name type="scientific">Cudoniella acicularis</name>
    <dbReference type="NCBI Taxonomy" id="354080"/>
    <lineage>
        <taxon>Eukaryota</taxon>
        <taxon>Fungi</taxon>
        <taxon>Dikarya</taxon>
        <taxon>Ascomycota</taxon>
        <taxon>Pezizomycotina</taxon>
        <taxon>Leotiomycetes</taxon>
        <taxon>Helotiales</taxon>
        <taxon>Tricladiaceae</taxon>
        <taxon>Cudoniella</taxon>
    </lineage>
</organism>
<name>A0A8H4S090_9HELO</name>
<comment type="caution">
    <text evidence="2">The sequence shown here is derived from an EMBL/GenBank/DDBJ whole genome shotgun (WGS) entry which is preliminary data.</text>
</comment>